<feature type="transmembrane region" description="Helical" evidence="5">
    <location>
        <begin position="264"/>
        <end position="286"/>
    </location>
</feature>
<accession>A0A813MI72</accession>
<dbReference type="GO" id="GO:0016020">
    <property type="term" value="C:membrane"/>
    <property type="evidence" value="ECO:0007669"/>
    <property type="project" value="UniProtKB-SubCell"/>
</dbReference>
<feature type="signal peptide" evidence="6">
    <location>
        <begin position="1"/>
        <end position="21"/>
    </location>
</feature>
<feature type="transmembrane region" description="Helical" evidence="5">
    <location>
        <begin position="77"/>
        <end position="98"/>
    </location>
</feature>
<dbReference type="InterPro" id="IPR003689">
    <property type="entry name" value="ZIP"/>
</dbReference>
<keyword evidence="4 5" id="KW-0472">Membrane</keyword>
<feature type="chain" id="PRO_5032619581" evidence="6">
    <location>
        <begin position="22"/>
        <end position="323"/>
    </location>
</feature>
<comment type="subcellular location">
    <subcellularLocation>
        <location evidence="1">Membrane</location>
        <topology evidence="1">Multi-pass membrane protein</topology>
    </subcellularLocation>
</comment>
<dbReference type="PANTHER" id="PTHR16950:SF16">
    <property type="entry name" value="ZINC TRANSPORTER ZIP13"/>
    <property type="match status" value="1"/>
</dbReference>
<dbReference type="PANTHER" id="PTHR16950">
    <property type="entry name" value="ZINC TRANSPORTER SLC39A7 HISTIDINE-RICH MEMBRANE PROTEIN KE4"/>
    <property type="match status" value="1"/>
</dbReference>
<evidence type="ECO:0000256" key="6">
    <source>
        <dbReference type="SAM" id="SignalP"/>
    </source>
</evidence>
<dbReference type="EMBL" id="CAJNOC010000171">
    <property type="protein sequence ID" value="CAF0722377.1"/>
    <property type="molecule type" value="Genomic_DNA"/>
</dbReference>
<keyword evidence="3 5" id="KW-1133">Transmembrane helix</keyword>
<proteinExistence type="predicted"/>
<evidence type="ECO:0000256" key="3">
    <source>
        <dbReference type="ARBA" id="ARBA00022989"/>
    </source>
</evidence>
<feature type="transmembrane region" description="Helical" evidence="5">
    <location>
        <begin position="298"/>
        <end position="322"/>
    </location>
</feature>
<comment type="caution">
    <text evidence="7">The sequence shown here is derived from an EMBL/GenBank/DDBJ whole genome shotgun (WGS) entry which is preliminary data.</text>
</comment>
<protein>
    <submittedName>
        <fullName evidence="7">Uncharacterized protein</fullName>
    </submittedName>
</protein>
<sequence>MFATRIFQAFIFIACLSVALQSDHHHESVKCTHLESTRESILIVGLVSALVFCFVGVLPSFFIRADTDNEKFVDSTVFKLLLAFAAGSLLADVFLHLLPETSTGISESQAIRNGLLTIGSFLVFLIIEKVTELVPDAHALGTLNLIANFLDNSAHGTTVVGAFQNSFKFGMVALIATVLHEVPHEFSDFALLLRDGYTRKRAVIAQLITAFAGTIGATIAYAFTTNLDSSNSCNHNQNIYLRENQFQEHLHDHHQHHNHGHGSFIVPFTIGGFLYIALVGIIPEIVKEENKRTSFLQILFFIIGISFIFCLTQFETIMAHYFM</sequence>
<keyword evidence="8" id="KW-1185">Reference proteome</keyword>
<feature type="transmembrane region" description="Helical" evidence="5">
    <location>
        <begin position="40"/>
        <end position="65"/>
    </location>
</feature>
<evidence type="ECO:0000313" key="8">
    <source>
        <dbReference type="Proteomes" id="UP000663879"/>
    </source>
</evidence>
<evidence type="ECO:0000256" key="4">
    <source>
        <dbReference type="ARBA" id="ARBA00023136"/>
    </source>
</evidence>
<organism evidence="7 8">
    <name type="scientific">Brachionus calyciflorus</name>
    <dbReference type="NCBI Taxonomy" id="104777"/>
    <lineage>
        <taxon>Eukaryota</taxon>
        <taxon>Metazoa</taxon>
        <taxon>Spiralia</taxon>
        <taxon>Gnathifera</taxon>
        <taxon>Rotifera</taxon>
        <taxon>Eurotatoria</taxon>
        <taxon>Monogononta</taxon>
        <taxon>Pseudotrocha</taxon>
        <taxon>Ploima</taxon>
        <taxon>Brachionidae</taxon>
        <taxon>Brachionus</taxon>
    </lineage>
</organism>
<feature type="transmembrane region" description="Helical" evidence="5">
    <location>
        <begin position="202"/>
        <end position="223"/>
    </location>
</feature>
<keyword evidence="6" id="KW-0732">Signal</keyword>
<name>A0A813MI72_9BILA</name>
<evidence type="ECO:0000313" key="7">
    <source>
        <dbReference type="EMBL" id="CAF0722377.1"/>
    </source>
</evidence>
<dbReference type="GO" id="GO:0005385">
    <property type="term" value="F:zinc ion transmembrane transporter activity"/>
    <property type="evidence" value="ECO:0007669"/>
    <property type="project" value="TreeGrafter"/>
</dbReference>
<reference evidence="7" key="1">
    <citation type="submission" date="2021-02" db="EMBL/GenBank/DDBJ databases">
        <authorList>
            <person name="Nowell W R."/>
        </authorList>
    </citation>
    <scope>NUCLEOTIDE SEQUENCE</scope>
    <source>
        <strain evidence="7">Ploen Becks lab</strain>
    </source>
</reference>
<gene>
    <name evidence="7" type="ORF">OXX778_LOCUS2255</name>
</gene>
<dbReference type="Pfam" id="PF02535">
    <property type="entry name" value="Zip"/>
    <property type="match status" value="2"/>
</dbReference>
<dbReference type="AlphaFoldDB" id="A0A813MI72"/>
<dbReference type="GO" id="GO:0006882">
    <property type="term" value="P:intracellular zinc ion homeostasis"/>
    <property type="evidence" value="ECO:0007669"/>
    <property type="project" value="TreeGrafter"/>
</dbReference>
<keyword evidence="2 5" id="KW-0812">Transmembrane</keyword>
<evidence type="ECO:0000256" key="2">
    <source>
        <dbReference type="ARBA" id="ARBA00022692"/>
    </source>
</evidence>
<evidence type="ECO:0000256" key="5">
    <source>
        <dbReference type="SAM" id="Phobius"/>
    </source>
</evidence>
<dbReference type="Proteomes" id="UP000663879">
    <property type="component" value="Unassembled WGS sequence"/>
</dbReference>
<evidence type="ECO:0000256" key="1">
    <source>
        <dbReference type="ARBA" id="ARBA00004141"/>
    </source>
</evidence>
<feature type="transmembrane region" description="Helical" evidence="5">
    <location>
        <begin position="110"/>
        <end position="127"/>
    </location>
</feature>
<dbReference type="OrthoDB" id="200954at2759"/>